<reference evidence="1 2" key="1">
    <citation type="journal article" date="2016" name="PLoS Pathog.">
        <title>Biosynthesis of antibiotic leucinostatins in bio-control fungus Purpureocillium lilacinum and their inhibition on phytophthora revealed by genome mining.</title>
        <authorList>
            <person name="Wang G."/>
            <person name="Liu Z."/>
            <person name="Lin R."/>
            <person name="Li E."/>
            <person name="Mao Z."/>
            <person name="Ling J."/>
            <person name="Yang Y."/>
            <person name="Yin W.B."/>
            <person name="Xie B."/>
        </authorList>
    </citation>
    <scope>NUCLEOTIDE SEQUENCE [LARGE SCALE GENOMIC DNA]</scope>
    <source>
        <strain evidence="1">170</strain>
    </source>
</reference>
<dbReference type="KEGG" id="pchm:VFPPC_15957"/>
<dbReference type="GeneID" id="28857704"/>
<gene>
    <name evidence="1" type="ORF">VFPPC_15957</name>
</gene>
<protein>
    <submittedName>
        <fullName evidence="1">Uncharacterized protein</fullName>
    </submittedName>
</protein>
<proteinExistence type="predicted"/>
<comment type="caution">
    <text evidence="1">The sequence shown here is derived from an EMBL/GenBank/DDBJ whole genome shotgun (WGS) entry which is preliminary data.</text>
</comment>
<evidence type="ECO:0000313" key="1">
    <source>
        <dbReference type="EMBL" id="OAQ65855.1"/>
    </source>
</evidence>
<accession>A0A179FJP5</accession>
<dbReference type="Proteomes" id="UP000078397">
    <property type="component" value="Unassembled WGS sequence"/>
</dbReference>
<name>A0A179FJP5_METCM</name>
<organism evidence="1 2">
    <name type="scientific">Pochonia chlamydosporia 170</name>
    <dbReference type="NCBI Taxonomy" id="1380566"/>
    <lineage>
        <taxon>Eukaryota</taxon>
        <taxon>Fungi</taxon>
        <taxon>Dikarya</taxon>
        <taxon>Ascomycota</taxon>
        <taxon>Pezizomycotina</taxon>
        <taxon>Sordariomycetes</taxon>
        <taxon>Hypocreomycetidae</taxon>
        <taxon>Hypocreales</taxon>
        <taxon>Clavicipitaceae</taxon>
        <taxon>Pochonia</taxon>
    </lineage>
</organism>
<keyword evidence="2" id="KW-1185">Reference proteome</keyword>
<dbReference type="RefSeq" id="XP_018142942.1">
    <property type="nucleotide sequence ID" value="XM_018293710.1"/>
</dbReference>
<dbReference type="AlphaFoldDB" id="A0A179FJP5"/>
<dbReference type="EMBL" id="LSBJ02000004">
    <property type="protein sequence ID" value="OAQ65855.1"/>
    <property type="molecule type" value="Genomic_DNA"/>
</dbReference>
<evidence type="ECO:0000313" key="2">
    <source>
        <dbReference type="Proteomes" id="UP000078397"/>
    </source>
</evidence>
<sequence>MATAGRGKDMMQTSNCHEALLVLLKRYPGQDNNVVHSELPMKALVPHNGLYLKGTSTTILEAAEGDDVVEYGFASWAVARKKEDKLWEVGERWLG</sequence>